<dbReference type="AlphaFoldDB" id="A0A7J6SJ71"/>
<comment type="caution">
    <text evidence="2">The sequence shown here is derived from an EMBL/GenBank/DDBJ whole genome shotgun (WGS) entry which is preliminary data.</text>
</comment>
<keyword evidence="1" id="KW-1133">Transmembrane helix</keyword>
<gene>
    <name evidence="2" type="ORF">FOZ62_022765</name>
</gene>
<keyword evidence="1" id="KW-0812">Transmembrane</keyword>
<sequence>VSPLPYLYLYLLSENKRPKASRIILLMKRYIASAQANASHDMSQLIYEYDPSDTPSGFLRWSNPTTREPSRARRLLQSLKAASITFTPQDVLTVALVSALVSVFFIWYSWTLLTILYRLSSVLDITIQRVSMKQVWCGMITFERDTNYCARGTIDLRIRNGLLTDLTILSAELLTSVQSMSSANHLVAGFLQIGGVVVRRMSDGVYTLPVSLSSLTHEDLWHPNGSRCDAQLDLFALGYHFDRLDYGILKIAAFNHGDIEMSNSTARRIVAPRRAQGLLEAIVRQRDFVSGGISYYALDMKNPVHEYVPSETSSGFLRWSRPAVRRRTPLQNLLERPKAPRGKNALRHVATVALLFGLLLVFILLYISTLLVITYHPSSVLDIAVERVAVEQVWCGTVTLERKIERCAAGTMDLRIRNRLWIDLTILSADLSPSAHFISRTNPLTGGLLQVGGTVVKAMSDDVYTLPVTLTSLVREGWQPGVSNCSLHLDLNALGCRSNDVNYGILQGSVTPRRDDFVDQSVSSYHALDMKNPVHEYDPSDTPSGFLRWSRPAVKRPSHFQNLLERLKATRGKNALRHMAAVALLSGLLLAFILWYIWALLMITYRPSSVLEIVVEKVSMDQVWCGSVTLESKMMLWVALAIVTAEISPLSVCNSRNNPLSAGFLQVGGTLLKAMSDDVYTLP</sequence>
<feature type="transmembrane region" description="Helical" evidence="1">
    <location>
        <begin position="349"/>
        <end position="373"/>
    </location>
</feature>
<proteinExistence type="predicted"/>
<organism evidence="2 3">
    <name type="scientific">Perkinsus olseni</name>
    <name type="common">Perkinsus atlanticus</name>
    <dbReference type="NCBI Taxonomy" id="32597"/>
    <lineage>
        <taxon>Eukaryota</taxon>
        <taxon>Sar</taxon>
        <taxon>Alveolata</taxon>
        <taxon>Perkinsozoa</taxon>
        <taxon>Perkinsea</taxon>
        <taxon>Perkinsida</taxon>
        <taxon>Perkinsidae</taxon>
        <taxon>Perkinsus</taxon>
    </lineage>
</organism>
<feature type="non-terminal residue" evidence="2">
    <location>
        <position position="683"/>
    </location>
</feature>
<dbReference type="EMBL" id="JABANM010014366">
    <property type="protein sequence ID" value="KAF4732745.1"/>
    <property type="molecule type" value="Genomic_DNA"/>
</dbReference>
<feature type="non-terminal residue" evidence="2">
    <location>
        <position position="1"/>
    </location>
</feature>
<accession>A0A7J6SJ71</accession>
<protein>
    <submittedName>
        <fullName evidence="2">Uncharacterized protein</fullName>
    </submittedName>
</protein>
<feature type="transmembrane region" description="Helical" evidence="1">
    <location>
        <begin position="91"/>
        <end position="110"/>
    </location>
</feature>
<evidence type="ECO:0000313" key="2">
    <source>
        <dbReference type="EMBL" id="KAF4732745.1"/>
    </source>
</evidence>
<evidence type="ECO:0000256" key="1">
    <source>
        <dbReference type="SAM" id="Phobius"/>
    </source>
</evidence>
<name>A0A7J6SJ71_PEROL</name>
<feature type="transmembrane region" description="Helical" evidence="1">
    <location>
        <begin position="575"/>
        <end position="598"/>
    </location>
</feature>
<reference evidence="2 3" key="1">
    <citation type="submission" date="2020-04" db="EMBL/GenBank/DDBJ databases">
        <title>Perkinsus olseni comparative genomics.</title>
        <authorList>
            <person name="Bogema D.R."/>
        </authorList>
    </citation>
    <scope>NUCLEOTIDE SEQUENCE [LARGE SCALE GENOMIC DNA]</scope>
    <source>
        <strain evidence="2">ATCC PRA-205</strain>
    </source>
</reference>
<evidence type="ECO:0000313" key="3">
    <source>
        <dbReference type="Proteomes" id="UP000574390"/>
    </source>
</evidence>
<dbReference type="Proteomes" id="UP000574390">
    <property type="component" value="Unassembled WGS sequence"/>
</dbReference>
<keyword evidence="1" id="KW-0472">Membrane</keyword>